<keyword evidence="3" id="KW-1185">Reference proteome</keyword>
<name>A0A1L4A0L0_9SPHN</name>
<gene>
    <name evidence="2" type="ORF">BSL82_17840</name>
</gene>
<geneLocation type="plasmid" evidence="3">
    <name>phsl1</name>
</geneLocation>
<evidence type="ECO:0000259" key="1">
    <source>
        <dbReference type="Pfam" id="PF18818"/>
    </source>
</evidence>
<dbReference type="AlphaFoldDB" id="A0A1L4A0L0"/>
<dbReference type="Pfam" id="PF18818">
    <property type="entry name" value="MPTase-PolyVal"/>
    <property type="match status" value="1"/>
</dbReference>
<evidence type="ECO:0000313" key="3">
    <source>
        <dbReference type="Proteomes" id="UP000182063"/>
    </source>
</evidence>
<sequence length="91" mass="9601">MGSAGGTDGFYFQPPFLAGLSGYIAEIGAAMLCAQLGMKPTEREDHAAYIADWLKALRGDKRAIFRAAAAAQAASELILSHMTDEPARQAA</sequence>
<feature type="domain" description="Polyvalent protein metallopeptidase" evidence="1">
    <location>
        <begin position="24"/>
        <end position="69"/>
    </location>
</feature>
<dbReference type="InterPro" id="IPR041459">
    <property type="entry name" value="MPTase-PolyVal"/>
</dbReference>
<protein>
    <recommendedName>
        <fullName evidence="1">Polyvalent protein metallopeptidase domain-containing protein</fullName>
    </recommendedName>
</protein>
<keyword evidence="2" id="KW-0614">Plasmid</keyword>
<dbReference type="EMBL" id="CP018222">
    <property type="protein sequence ID" value="API61359.1"/>
    <property type="molecule type" value="Genomic_DNA"/>
</dbReference>
<dbReference type="Proteomes" id="UP000182063">
    <property type="component" value="Plasmid pHSL1"/>
</dbReference>
<organism evidence="2 3">
    <name type="scientific">Tardibacter chloracetimidivorans</name>
    <dbReference type="NCBI Taxonomy" id="1921510"/>
    <lineage>
        <taxon>Bacteria</taxon>
        <taxon>Pseudomonadati</taxon>
        <taxon>Pseudomonadota</taxon>
        <taxon>Alphaproteobacteria</taxon>
        <taxon>Sphingomonadales</taxon>
        <taxon>Sphingomonadaceae</taxon>
        <taxon>Tardibacter</taxon>
    </lineage>
</organism>
<proteinExistence type="predicted"/>
<reference evidence="2 3" key="1">
    <citation type="submission" date="2016-11" db="EMBL/GenBank/DDBJ databases">
        <title>Complete Genome Sequence of alachlor-degrading Sphingomonas sp. strain JJ-A5.</title>
        <authorList>
            <person name="Lee H."/>
            <person name="Ka J.-O."/>
        </authorList>
    </citation>
    <scope>NUCLEOTIDE SEQUENCE [LARGE SCALE GENOMIC DNA]</scope>
    <source>
        <strain evidence="2 3">JJ-A5</strain>
        <plasmid evidence="3">phsl1</plasmid>
    </source>
</reference>
<accession>A0A1L4A0L0</accession>
<dbReference type="OrthoDB" id="9792687at2"/>
<dbReference type="KEGG" id="sphj:BSL82_17840"/>
<evidence type="ECO:0000313" key="2">
    <source>
        <dbReference type="EMBL" id="API61359.1"/>
    </source>
</evidence>